<dbReference type="Gene3D" id="3.50.70.10">
    <property type="match status" value="1"/>
</dbReference>
<accession>A0A1M6WQ00</accession>
<dbReference type="Pfam" id="PF16036">
    <property type="entry name" value="Chalcone_3"/>
    <property type="match status" value="1"/>
</dbReference>
<organism evidence="3 4">
    <name type="scientific">Desulfatibacillum alkenivorans DSM 16219</name>
    <dbReference type="NCBI Taxonomy" id="1121393"/>
    <lineage>
        <taxon>Bacteria</taxon>
        <taxon>Pseudomonadati</taxon>
        <taxon>Thermodesulfobacteriota</taxon>
        <taxon>Desulfobacteria</taxon>
        <taxon>Desulfobacterales</taxon>
        <taxon>Desulfatibacillaceae</taxon>
        <taxon>Desulfatibacillum</taxon>
    </lineage>
</organism>
<gene>
    <name evidence="3" type="ORF">SAMN02745216_04373</name>
</gene>
<dbReference type="RefSeq" id="WP_073478373.1">
    <property type="nucleotide sequence ID" value="NZ_FQZU01000039.1"/>
</dbReference>
<dbReference type="InterPro" id="IPR036298">
    <property type="entry name" value="Chalcone_isomerase_sf"/>
</dbReference>
<keyword evidence="1" id="KW-0732">Signal</keyword>
<dbReference type="InterPro" id="IPR016088">
    <property type="entry name" value="Chalcone_isomerase_3-sand"/>
</dbReference>
<dbReference type="SUPFAM" id="SSF54626">
    <property type="entry name" value="Chalcone isomerase"/>
    <property type="match status" value="1"/>
</dbReference>
<dbReference type="GO" id="GO:0016872">
    <property type="term" value="F:intramolecular lyase activity"/>
    <property type="evidence" value="ECO:0007669"/>
    <property type="project" value="InterPro"/>
</dbReference>
<dbReference type="EMBL" id="FQZU01000039">
    <property type="protein sequence ID" value="SHK95659.1"/>
    <property type="molecule type" value="Genomic_DNA"/>
</dbReference>
<feature type="domain" description="Chalcone isomerase" evidence="2">
    <location>
        <begin position="20"/>
        <end position="189"/>
    </location>
</feature>
<evidence type="ECO:0000313" key="4">
    <source>
        <dbReference type="Proteomes" id="UP000183994"/>
    </source>
</evidence>
<dbReference type="AlphaFoldDB" id="A0A1M6WQ00"/>
<protein>
    <submittedName>
        <fullName evidence="3">Chalcone isomerase-like</fullName>
    </submittedName>
</protein>
<dbReference type="InterPro" id="IPR016087">
    <property type="entry name" value="Chalcone_isomerase"/>
</dbReference>
<name>A0A1M6WQ00_9BACT</name>
<feature type="chain" id="PRO_5013155780" evidence="1">
    <location>
        <begin position="21"/>
        <end position="190"/>
    </location>
</feature>
<evidence type="ECO:0000313" key="3">
    <source>
        <dbReference type="EMBL" id="SHK95659.1"/>
    </source>
</evidence>
<keyword evidence="3" id="KW-0413">Isomerase</keyword>
<evidence type="ECO:0000256" key="1">
    <source>
        <dbReference type="SAM" id="SignalP"/>
    </source>
</evidence>
<reference evidence="4" key="1">
    <citation type="submission" date="2016-11" db="EMBL/GenBank/DDBJ databases">
        <authorList>
            <person name="Varghese N."/>
            <person name="Submissions S."/>
        </authorList>
    </citation>
    <scope>NUCLEOTIDE SEQUENCE [LARGE SCALE GENOMIC DNA]</scope>
    <source>
        <strain evidence="4">DSM 16219</strain>
    </source>
</reference>
<keyword evidence="4" id="KW-1185">Reference proteome</keyword>
<proteinExistence type="predicted"/>
<sequence>MKRIVIAVLVLLMAAPFAMAKDFGGAEIPDTVTIEGAKLTFNGAGIRKKLKFVKVYAAALFLENKSSDAEKILNADEPMMIRMVFIRGKITPQQLIDSWNESFTAITNNNTAPWQEQINKFNACFAVDTVEGQTYDMAYLPAKGLVVYLDGKEQATIPGKEFKNMVFSIWLGKGPMDGNMEDLKEDMLGK</sequence>
<dbReference type="STRING" id="1121393.SAMN02745216_04373"/>
<dbReference type="Proteomes" id="UP000183994">
    <property type="component" value="Unassembled WGS sequence"/>
</dbReference>
<feature type="signal peptide" evidence="1">
    <location>
        <begin position="1"/>
        <end position="20"/>
    </location>
</feature>
<evidence type="ECO:0000259" key="2">
    <source>
        <dbReference type="Pfam" id="PF16036"/>
    </source>
</evidence>